<feature type="region of interest" description="Disordered" evidence="1">
    <location>
        <begin position="66"/>
        <end position="98"/>
    </location>
</feature>
<dbReference type="EnsemblMetazoa" id="ACOM027172-RA">
    <property type="protein sequence ID" value="ACOM027172-PA.1"/>
    <property type="gene ID" value="ACOM027172"/>
</dbReference>
<dbReference type="Proteomes" id="UP000075882">
    <property type="component" value="Unassembled WGS sequence"/>
</dbReference>
<sequence length="145" mass="15515">MLHFRKGEVIRFGKPSICIDIGTNPVRGIGAILCTQPGVVLGVVPPSGITALAAAVFGSQFGLRRPQSQKSQALGLADSRDDVKGPSHRDSRSERGASWRTALFRAENGGRAVWSAKTGVLRSMGRSFKRPRDGVLGRSSRSSWA</sequence>
<feature type="region of interest" description="Disordered" evidence="1">
    <location>
        <begin position="125"/>
        <end position="145"/>
    </location>
</feature>
<protein>
    <submittedName>
        <fullName evidence="2">Uncharacterized protein</fullName>
    </submittedName>
</protein>
<evidence type="ECO:0000313" key="2">
    <source>
        <dbReference type="EnsemblMetazoa" id="ACOM027172-PA.1"/>
    </source>
</evidence>
<accession>A0A8W7P9A9</accession>
<evidence type="ECO:0000256" key="1">
    <source>
        <dbReference type="SAM" id="MobiDB-lite"/>
    </source>
</evidence>
<feature type="compositionally biased region" description="Basic and acidic residues" evidence="1">
    <location>
        <begin position="78"/>
        <end position="97"/>
    </location>
</feature>
<reference evidence="2" key="1">
    <citation type="submission" date="2022-08" db="UniProtKB">
        <authorList>
            <consortium name="EnsemblMetazoa"/>
        </authorList>
    </citation>
    <scope>IDENTIFICATION</scope>
</reference>
<organism evidence="2">
    <name type="scientific">Anopheles coluzzii</name>
    <name type="common">African malaria mosquito</name>
    <dbReference type="NCBI Taxonomy" id="1518534"/>
    <lineage>
        <taxon>Eukaryota</taxon>
        <taxon>Metazoa</taxon>
        <taxon>Ecdysozoa</taxon>
        <taxon>Arthropoda</taxon>
        <taxon>Hexapoda</taxon>
        <taxon>Insecta</taxon>
        <taxon>Pterygota</taxon>
        <taxon>Neoptera</taxon>
        <taxon>Endopterygota</taxon>
        <taxon>Diptera</taxon>
        <taxon>Nematocera</taxon>
        <taxon>Culicoidea</taxon>
        <taxon>Culicidae</taxon>
        <taxon>Anophelinae</taxon>
        <taxon>Anopheles</taxon>
    </lineage>
</organism>
<proteinExistence type="predicted"/>
<dbReference type="AlphaFoldDB" id="A0A8W7P9A9"/>
<name>A0A8W7P9A9_ANOCL</name>